<feature type="domain" description="FtsK" evidence="6">
    <location>
        <begin position="223"/>
        <end position="416"/>
    </location>
</feature>
<keyword evidence="8" id="KW-1185">Reference proteome</keyword>
<dbReference type="GO" id="GO:0005524">
    <property type="term" value="F:ATP binding"/>
    <property type="evidence" value="ECO:0007669"/>
    <property type="project" value="UniProtKB-UniRule"/>
</dbReference>
<protein>
    <submittedName>
        <fullName evidence="7">DNA translocase FtsK</fullName>
    </submittedName>
</protein>
<dbReference type="InterPro" id="IPR025662">
    <property type="entry name" value="Sigma_54_int_dom_ATP-bd_1"/>
</dbReference>
<accession>A0A6I0FCH1</accession>
<dbReference type="InterPro" id="IPR003593">
    <property type="entry name" value="AAA+_ATPase"/>
</dbReference>
<sequence length="545" mass="62967">MAGRSEEEIVGMYIYNFFRGIFNVIKTIFYGIKKLPEDKKNYYKLLIWIAFGVGLFLLREKIWSYIPQDNKRLMILRYGVYATPLIPLFYLYIKGSDHMKFISDFDEKFDEIGLFTKGKKKDINGNMVEKKIYPKYLSEEKEGDITTFSFYSNIPLEEWRFKEKKIENMLDCNILKIENALTTKKIVKVKTVPASKIIPIYIDWKDEYLSSKDFEIIVGENMLEQVKFNLNSTPHVLVAGETGSGKSVILRMILRQAVLKAAKIFMIDFKGGVEFGIRYERYGEVITERQRALHVLKELVSENEARLKLFRSLDVKNLGEYNNIAEDKGLKKLCRIMVFCDEVAEMMDKSGLGRNAKQIFEEIEKEISTLARLSRATGINLILGMQRPDAKVLPGQIKNNIPVRISGRFSDKPASEIVLSNSKATELPETKGRFMFKVGADTLEFQAYNFNDSVMLSDVEVAKGGMLTQNLDDEWEIGGEEDNSNLDNPYPEGPVYEEDFADEEDFEYEGFEEEDNTDYEDEDEDFEPVEDEIILEDVEEDYTGF</sequence>
<dbReference type="SUPFAM" id="SSF52540">
    <property type="entry name" value="P-loop containing nucleoside triphosphate hydrolases"/>
    <property type="match status" value="1"/>
</dbReference>
<dbReference type="RefSeq" id="WP_151860662.1">
    <property type="nucleotide sequence ID" value="NZ_WBZC01000016.1"/>
</dbReference>
<dbReference type="Gene3D" id="3.40.50.300">
    <property type="entry name" value="P-loop containing nucleotide triphosphate hydrolases"/>
    <property type="match status" value="1"/>
</dbReference>
<name>A0A6I0FCH1_9FIRM</name>
<dbReference type="OrthoDB" id="9807790at2"/>
<keyword evidence="5" id="KW-0472">Membrane</keyword>
<dbReference type="SMART" id="SM00382">
    <property type="entry name" value="AAA"/>
    <property type="match status" value="1"/>
</dbReference>
<evidence type="ECO:0000259" key="6">
    <source>
        <dbReference type="PROSITE" id="PS50901"/>
    </source>
</evidence>
<dbReference type="Pfam" id="PF01580">
    <property type="entry name" value="FtsK_SpoIIIE"/>
    <property type="match status" value="1"/>
</dbReference>
<dbReference type="PROSITE" id="PS00675">
    <property type="entry name" value="SIGMA54_INTERACT_1"/>
    <property type="match status" value="1"/>
</dbReference>
<proteinExistence type="predicted"/>
<dbReference type="PANTHER" id="PTHR22683">
    <property type="entry name" value="SPORULATION PROTEIN RELATED"/>
    <property type="match status" value="1"/>
</dbReference>
<dbReference type="InterPro" id="IPR027417">
    <property type="entry name" value="P-loop_NTPase"/>
</dbReference>
<evidence type="ECO:0000256" key="4">
    <source>
        <dbReference type="SAM" id="MobiDB-lite"/>
    </source>
</evidence>
<evidence type="ECO:0000313" key="8">
    <source>
        <dbReference type="Proteomes" id="UP000432715"/>
    </source>
</evidence>
<keyword evidence="1 3" id="KW-0547">Nucleotide-binding</keyword>
<gene>
    <name evidence="7" type="ORF">F8154_05805</name>
</gene>
<organism evidence="7 8">
    <name type="scientific">Alkaliphilus pronyensis</name>
    <dbReference type="NCBI Taxonomy" id="1482732"/>
    <lineage>
        <taxon>Bacteria</taxon>
        <taxon>Bacillati</taxon>
        <taxon>Bacillota</taxon>
        <taxon>Clostridia</taxon>
        <taxon>Peptostreptococcales</taxon>
        <taxon>Natronincolaceae</taxon>
        <taxon>Alkaliphilus</taxon>
    </lineage>
</organism>
<dbReference type="InterPro" id="IPR002543">
    <property type="entry name" value="FtsK_dom"/>
</dbReference>
<keyword evidence="5" id="KW-0812">Transmembrane</keyword>
<evidence type="ECO:0000256" key="5">
    <source>
        <dbReference type="SAM" id="Phobius"/>
    </source>
</evidence>
<reference evidence="7 8" key="1">
    <citation type="submission" date="2019-10" db="EMBL/GenBank/DDBJ databases">
        <title>Alkaliphilus serpentinus sp. nov. and Alkaliphilus pronyensis sp. nov., two novel anaerobic alkaliphilic species isolated from the serpentinized-hosted hydrothermal field of the Prony Bay (New Caledonia).</title>
        <authorList>
            <person name="Postec A."/>
        </authorList>
    </citation>
    <scope>NUCLEOTIDE SEQUENCE [LARGE SCALE GENOMIC DNA]</scope>
    <source>
        <strain evidence="7 8">LacV</strain>
    </source>
</reference>
<feature type="transmembrane region" description="Helical" evidence="5">
    <location>
        <begin position="12"/>
        <end position="30"/>
    </location>
</feature>
<comment type="caution">
    <text evidence="7">The sequence shown here is derived from an EMBL/GenBank/DDBJ whole genome shotgun (WGS) entry which is preliminary data.</text>
</comment>
<keyword evidence="2 3" id="KW-0067">ATP-binding</keyword>
<dbReference type="EMBL" id="WBZC01000016">
    <property type="protein sequence ID" value="KAB3535645.1"/>
    <property type="molecule type" value="Genomic_DNA"/>
</dbReference>
<evidence type="ECO:0000256" key="1">
    <source>
        <dbReference type="ARBA" id="ARBA00022741"/>
    </source>
</evidence>
<dbReference type="AlphaFoldDB" id="A0A6I0FCH1"/>
<feature type="transmembrane region" description="Helical" evidence="5">
    <location>
        <begin position="42"/>
        <end position="59"/>
    </location>
</feature>
<feature type="region of interest" description="Disordered" evidence="4">
    <location>
        <begin position="501"/>
        <end position="545"/>
    </location>
</feature>
<keyword evidence="5" id="KW-1133">Transmembrane helix</keyword>
<evidence type="ECO:0000256" key="2">
    <source>
        <dbReference type="ARBA" id="ARBA00022840"/>
    </source>
</evidence>
<dbReference type="GO" id="GO:0003677">
    <property type="term" value="F:DNA binding"/>
    <property type="evidence" value="ECO:0007669"/>
    <property type="project" value="InterPro"/>
</dbReference>
<evidence type="ECO:0000313" key="7">
    <source>
        <dbReference type="EMBL" id="KAB3535645.1"/>
    </source>
</evidence>
<dbReference type="CDD" id="cd01127">
    <property type="entry name" value="TrwB_TraG_TraD_VirD4"/>
    <property type="match status" value="1"/>
</dbReference>
<dbReference type="PROSITE" id="PS50901">
    <property type="entry name" value="FTSK"/>
    <property type="match status" value="1"/>
</dbReference>
<dbReference type="PANTHER" id="PTHR22683:SF1">
    <property type="entry name" value="TYPE VII SECRETION SYSTEM PROTEIN ESSC"/>
    <property type="match status" value="1"/>
</dbReference>
<dbReference type="InterPro" id="IPR050206">
    <property type="entry name" value="FtsK/SpoIIIE/SftA"/>
</dbReference>
<feature type="binding site" evidence="3">
    <location>
        <begin position="240"/>
        <end position="247"/>
    </location>
    <ligand>
        <name>ATP</name>
        <dbReference type="ChEBI" id="CHEBI:30616"/>
    </ligand>
</feature>
<feature type="transmembrane region" description="Helical" evidence="5">
    <location>
        <begin position="75"/>
        <end position="93"/>
    </location>
</feature>
<feature type="region of interest" description="Disordered" evidence="4">
    <location>
        <begin position="477"/>
        <end position="496"/>
    </location>
</feature>
<dbReference type="Proteomes" id="UP000432715">
    <property type="component" value="Unassembled WGS sequence"/>
</dbReference>
<evidence type="ECO:0000256" key="3">
    <source>
        <dbReference type="PROSITE-ProRule" id="PRU00289"/>
    </source>
</evidence>